<dbReference type="EMBL" id="CADCVR010000108">
    <property type="protein sequence ID" value="CAA9523504.1"/>
    <property type="molecule type" value="Genomic_DNA"/>
</dbReference>
<reference evidence="1" key="1">
    <citation type="submission" date="2020-02" db="EMBL/GenBank/DDBJ databases">
        <authorList>
            <person name="Meier V. D."/>
        </authorList>
    </citation>
    <scope>NUCLEOTIDE SEQUENCE</scope>
    <source>
        <strain evidence="1">AVDCRST_MAG53</strain>
    </source>
</reference>
<sequence length="154" mass="17161">MAVEKPRGGLVLVGEDGEQQVRRANDVVAEVARLRGSQSQDRRGARIDGVAGLARAAPPLIERHPRRRLGAADRINAEFLRWIWSFCHTARPRVLELLDQSPCEVVFWAATGRPAASCTRSRLHADPRGRCRRREISCRPIPCGLICPHSELTV</sequence>
<gene>
    <name evidence="1" type="ORF">AVDCRST_MAG53-3474</name>
</gene>
<proteinExistence type="predicted"/>
<evidence type="ECO:0000313" key="1">
    <source>
        <dbReference type="EMBL" id="CAA9523504.1"/>
    </source>
</evidence>
<dbReference type="AlphaFoldDB" id="A0A6J4THP1"/>
<organism evidence="1">
    <name type="scientific">uncultured Solirubrobacteraceae bacterium</name>
    <dbReference type="NCBI Taxonomy" id="1162706"/>
    <lineage>
        <taxon>Bacteria</taxon>
        <taxon>Bacillati</taxon>
        <taxon>Actinomycetota</taxon>
        <taxon>Thermoleophilia</taxon>
        <taxon>Solirubrobacterales</taxon>
        <taxon>Solirubrobacteraceae</taxon>
        <taxon>environmental samples</taxon>
    </lineage>
</organism>
<name>A0A6J4THP1_9ACTN</name>
<accession>A0A6J4THP1</accession>
<protein>
    <submittedName>
        <fullName evidence="1">Uncharacterized protein</fullName>
    </submittedName>
</protein>